<comment type="caution">
    <text evidence="7">The sequence shown here is derived from an EMBL/GenBank/DDBJ whole genome shotgun (WGS) entry which is preliminary data.</text>
</comment>
<dbReference type="InterPro" id="IPR001452">
    <property type="entry name" value="SH3_domain"/>
</dbReference>
<feature type="domain" description="SH3" evidence="5">
    <location>
        <begin position="2"/>
        <end position="74"/>
    </location>
</feature>
<dbReference type="PANTHER" id="PTHR22834">
    <property type="entry name" value="NUCLEAR FUSION PROTEIN FUS2"/>
    <property type="match status" value="1"/>
</dbReference>
<feature type="domain" description="SH3" evidence="5">
    <location>
        <begin position="86"/>
        <end position="145"/>
    </location>
</feature>
<feature type="transmembrane region" description="Helical" evidence="4">
    <location>
        <begin position="1021"/>
        <end position="1045"/>
    </location>
</feature>
<feature type="region of interest" description="Disordered" evidence="3">
    <location>
        <begin position="695"/>
        <end position="831"/>
    </location>
</feature>
<dbReference type="InterPro" id="IPR051492">
    <property type="entry name" value="Dynamin-Rho_GEF"/>
</dbReference>
<dbReference type="Gene3D" id="1.20.900.10">
    <property type="entry name" value="Dbl homology (DH) domain"/>
    <property type="match status" value="1"/>
</dbReference>
<feature type="domain" description="DH" evidence="6">
    <location>
        <begin position="894"/>
        <end position="1047"/>
    </location>
</feature>
<keyword evidence="1 2" id="KW-0728">SH3 domain</keyword>
<feature type="compositionally biased region" description="Polar residues" evidence="3">
    <location>
        <begin position="199"/>
        <end position="222"/>
    </location>
</feature>
<dbReference type="SUPFAM" id="SSF50044">
    <property type="entry name" value="SH3-domain"/>
    <property type="match status" value="4"/>
</dbReference>
<dbReference type="PROSITE" id="PS50002">
    <property type="entry name" value="SH3"/>
    <property type="match status" value="4"/>
</dbReference>
<dbReference type="STRING" id="6689.A0A423SBX8"/>
<feature type="region of interest" description="Disordered" evidence="3">
    <location>
        <begin position="628"/>
        <end position="647"/>
    </location>
</feature>
<evidence type="ECO:0000256" key="3">
    <source>
        <dbReference type="SAM" id="MobiDB-lite"/>
    </source>
</evidence>
<dbReference type="AlphaFoldDB" id="A0A423SBX8"/>
<feature type="compositionally biased region" description="Basic and acidic residues" evidence="3">
    <location>
        <begin position="757"/>
        <end position="768"/>
    </location>
</feature>
<name>A0A423SBX8_PENVA</name>
<feature type="compositionally biased region" description="Polar residues" evidence="3">
    <location>
        <begin position="150"/>
        <end position="159"/>
    </location>
</feature>
<dbReference type="Pfam" id="PF07653">
    <property type="entry name" value="SH3_2"/>
    <property type="match status" value="2"/>
</dbReference>
<evidence type="ECO:0000256" key="1">
    <source>
        <dbReference type="ARBA" id="ARBA00022443"/>
    </source>
</evidence>
<dbReference type="OrthoDB" id="27823at2759"/>
<feature type="compositionally biased region" description="Polar residues" evidence="3">
    <location>
        <begin position="770"/>
        <end position="781"/>
    </location>
</feature>
<organism evidence="7 8">
    <name type="scientific">Penaeus vannamei</name>
    <name type="common">Whiteleg shrimp</name>
    <name type="synonym">Litopenaeus vannamei</name>
    <dbReference type="NCBI Taxonomy" id="6689"/>
    <lineage>
        <taxon>Eukaryota</taxon>
        <taxon>Metazoa</taxon>
        <taxon>Ecdysozoa</taxon>
        <taxon>Arthropoda</taxon>
        <taxon>Crustacea</taxon>
        <taxon>Multicrustacea</taxon>
        <taxon>Malacostraca</taxon>
        <taxon>Eumalacostraca</taxon>
        <taxon>Eucarida</taxon>
        <taxon>Decapoda</taxon>
        <taxon>Dendrobranchiata</taxon>
        <taxon>Penaeoidea</taxon>
        <taxon>Penaeidae</taxon>
        <taxon>Penaeus</taxon>
    </lineage>
</organism>
<dbReference type="GO" id="GO:0005737">
    <property type="term" value="C:cytoplasm"/>
    <property type="evidence" value="ECO:0007669"/>
    <property type="project" value="TreeGrafter"/>
</dbReference>
<dbReference type="Proteomes" id="UP000283509">
    <property type="component" value="Unassembled WGS sequence"/>
</dbReference>
<evidence type="ECO:0000313" key="8">
    <source>
        <dbReference type="Proteomes" id="UP000283509"/>
    </source>
</evidence>
<sequence>MKAGDVCRCINDFTGMSSDELTVYKNDIVQAGDLGLARGDFVIGLNPIDESWWCGELNGKKGIFPRNFVWQVNTDIMEVSDTQEKQVNMRARVMMSIRAQLPEELNLYAGDVIRITHVIDKDWFRGESNGETGILPASFVEIIEENSVPSSLTPYQEPQSAAKPNDSSTLTQYHSDDYSRPSPPVSKENIEANLDYNEPLSSSFLPPSAGESNQNQPTANLVDQNMPSVYAPSKSERNTASSTLGQAQFMTPPLSEASVSPAFAELNVRQESKNVDLAATGSRYENLGLWDTGTFKDLSTPSALASAQELDELNRVNSISEKVESYFSQNLLEDSGGEKILSRNNNSLLKDYNSLTSPGYNEDNTGIEPYGRAVFSFSAQYPNELTFKKGDIIHLIKHIDSHWTLGRIGEASGIFPTSYVDIIVNCLHSEEEMFLSRSEGLPQTVYLGHAQAAYDFKPSESGDVSMSKGDILKILKFVNDNWVIVENTNGSKGMCPRNYLHMLVEGSQEQAVAPVSLSPGLVSEPAAERMSRLPTQDVEQARSRSSSPYSALGNRRSYKKDDFGTIKTKEVDQELAKNIASLDVTLRSNLSPLEKKSGESVFSERESIQNESINKIQVVRKAPARPLSVPNVSSRMNKKSSTDVNTATTETVDVRRMSMPPVVQPSSSPTTPHTPSTPTTVQMLLEDKVAPVAAPRTMILPPVPPRTRLSKSDSTKSVASEIIADSPETAVREDEHSTIAEEPVYSQVQKPRLSGKPSEKPRIQKVEKGTSLTRGDSTNSAAFPDDVSSVSVSENSYSSGLANDSTTPALTPQRPAPPPPPKVFEKEEELEEYYSLPPDDLHASREHKLLQAEGLDTAGVDVDGSASKISEGATAVAEEDAEKAAAALVRRSNHRRELVQEMVTTEYEYIHDLEALIQVISLAPSQKESQMVDIKTLMGNISQVVVVAKKFLSELDKVAYHKDEELMVGQVFLNCADEMCEVYKAYCSNHNVAAEPLLKKDMLSWGNGNRGRRICVSHWQFCYLISLFSLPFPYLSLFLISFLLSPLYLPLLSYLTLSLAFSFFISLSLFCYHSSLSLFCYHSSLSLSLFLSPLFSHSSFLPFSLILPFSHSLFLSLFHSPILSFSLTLPFSHSLSL</sequence>
<dbReference type="PRINTS" id="PR00499">
    <property type="entry name" value="P67PHOX"/>
</dbReference>
<evidence type="ECO:0000259" key="5">
    <source>
        <dbReference type="PROSITE" id="PS50002"/>
    </source>
</evidence>
<dbReference type="EMBL" id="QCYY01004011">
    <property type="protein sequence ID" value="ROT61728.1"/>
    <property type="molecule type" value="Genomic_DNA"/>
</dbReference>
<dbReference type="InterPro" id="IPR035899">
    <property type="entry name" value="DBL_dom_sf"/>
</dbReference>
<dbReference type="PANTHER" id="PTHR22834:SF20">
    <property type="entry name" value="SH3 DOMAIN-CONTAINING PROTEIN"/>
    <property type="match status" value="1"/>
</dbReference>
<reference evidence="7 8" key="2">
    <citation type="submission" date="2019-01" db="EMBL/GenBank/DDBJ databases">
        <title>The decoding of complex shrimp genome reveals the adaptation for benthos swimmer, frequently molting mechanism and breeding impact on genome.</title>
        <authorList>
            <person name="Sun Y."/>
            <person name="Gao Y."/>
            <person name="Yu Y."/>
        </authorList>
    </citation>
    <scope>NUCLEOTIDE SEQUENCE [LARGE SCALE GENOMIC DNA]</scope>
    <source>
        <tissue evidence="7">Muscle</tissue>
    </source>
</reference>
<dbReference type="SUPFAM" id="SSF48065">
    <property type="entry name" value="DBL homology domain (DH-domain)"/>
    <property type="match status" value="1"/>
</dbReference>
<proteinExistence type="predicted"/>
<dbReference type="InterPro" id="IPR000219">
    <property type="entry name" value="DH_dom"/>
</dbReference>
<dbReference type="Pfam" id="PF14604">
    <property type="entry name" value="SH3_9"/>
    <property type="match status" value="1"/>
</dbReference>
<feature type="domain" description="SH3" evidence="5">
    <location>
        <begin position="366"/>
        <end position="425"/>
    </location>
</feature>
<dbReference type="Gene3D" id="2.30.30.40">
    <property type="entry name" value="SH3 Domains"/>
    <property type="match status" value="4"/>
</dbReference>
<feature type="transmembrane region" description="Helical" evidence="4">
    <location>
        <begin position="1051"/>
        <end position="1072"/>
    </location>
</feature>
<feature type="compositionally biased region" description="Basic and acidic residues" evidence="3">
    <location>
        <begin position="730"/>
        <end position="739"/>
    </location>
</feature>
<protein>
    <submittedName>
        <fullName evidence="7">Uncharacterized protein</fullName>
    </submittedName>
</protein>
<evidence type="ECO:0000313" key="7">
    <source>
        <dbReference type="EMBL" id="ROT61728.1"/>
    </source>
</evidence>
<dbReference type="PROSITE" id="PS50010">
    <property type="entry name" value="DH_2"/>
    <property type="match status" value="1"/>
</dbReference>
<evidence type="ECO:0000256" key="4">
    <source>
        <dbReference type="SAM" id="Phobius"/>
    </source>
</evidence>
<feature type="region of interest" description="Disordered" evidence="3">
    <location>
        <begin position="655"/>
        <end position="680"/>
    </location>
</feature>
<keyword evidence="4" id="KW-0472">Membrane</keyword>
<dbReference type="SMART" id="SM00326">
    <property type="entry name" value="SH3"/>
    <property type="match status" value="4"/>
</dbReference>
<feature type="compositionally biased region" description="Low complexity" evidence="3">
    <location>
        <begin position="787"/>
        <end position="799"/>
    </location>
</feature>
<dbReference type="Pfam" id="PF00621">
    <property type="entry name" value="RhoGEF"/>
    <property type="match status" value="1"/>
</dbReference>
<dbReference type="InterPro" id="IPR036028">
    <property type="entry name" value="SH3-like_dom_sf"/>
</dbReference>
<dbReference type="GO" id="GO:0005085">
    <property type="term" value="F:guanyl-nucleotide exchange factor activity"/>
    <property type="evidence" value="ECO:0007669"/>
    <property type="project" value="InterPro"/>
</dbReference>
<feature type="domain" description="SH3" evidence="5">
    <location>
        <begin position="445"/>
        <end position="505"/>
    </location>
</feature>
<keyword evidence="4" id="KW-0812">Transmembrane</keyword>
<dbReference type="Pfam" id="PF00018">
    <property type="entry name" value="SH3_1"/>
    <property type="match status" value="1"/>
</dbReference>
<feature type="compositionally biased region" description="Polar residues" evidence="3">
    <location>
        <begin position="533"/>
        <end position="549"/>
    </location>
</feature>
<evidence type="ECO:0000256" key="2">
    <source>
        <dbReference type="PROSITE-ProRule" id="PRU00192"/>
    </source>
</evidence>
<dbReference type="CDD" id="cd00174">
    <property type="entry name" value="SH3"/>
    <property type="match status" value="1"/>
</dbReference>
<accession>A0A423SBX8</accession>
<evidence type="ECO:0000259" key="6">
    <source>
        <dbReference type="PROSITE" id="PS50010"/>
    </source>
</evidence>
<keyword evidence="4" id="KW-1133">Transmembrane helix</keyword>
<feature type="region of interest" description="Disordered" evidence="3">
    <location>
        <begin position="150"/>
        <end position="222"/>
    </location>
</feature>
<keyword evidence="8" id="KW-1185">Reference proteome</keyword>
<feature type="compositionally biased region" description="Low complexity" evidence="3">
    <location>
        <begin position="660"/>
        <end position="680"/>
    </location>
</feature>
<feature type="region of interest" description="Disordered" evidence="3">
    <location>
        <begin position="524"/>
        <end position="554"/>
    </location>
</feature>
<gene>
    <name evidence="7" type="ORF">C7M84_020468</name>
</gene>
<reference evidence="7 8" key="1">
    <citation type="submission" date="2018-04" db="EMBL/GenBank/DDBJ databases">
        <authorList>
            <person name="Zhang X."/>
            <person name="Yuan J."/>
            <person name="Li F."/>
            <person name="Xiang J."/>
        </authorList>
    </citation>
    <scope>NUCLEOTIDE SEQUENCE [LARGE SCALE GENOMIC DNA]</scope>
    <source>
        <tissue evidence="7">Muscle</tissue>
    </source>
</reference>